<evidence type="ECO:0000313" key="2">
    <source>
        <dbReference type="EMBL" id="KFG99208.1"/>
    </source>
</evidence>
<feature type="compositionally biased region" description="Polar residues" evidence="1">
    <location>
        <begin position="101"/>
        <end position="119"/>
    </location>
</feature>
<gene>
    <name evidence="2" type="ORF">TGVAND_358210</name>
</gene>
<evidence type="ECO:0000256" key="1">
    <source>
        <dbReference type="SAM" id="MobiDB-lite"/>
    </source>
</evidence>
<dbReference type="EMBL" id="AEYJ02002009">
    <property type="protein sequence ID" value="KFG99208.1"/>
    <property type="molecule type" value="Genomic_DNA"/>
</dbReference>
<reference evidence="2 3" key="2">
    <citation type="journal article" date="2015" name="Eukaryot. Cell">
        <title>Genetic mapping reveals that sinefungin resistance in Toxoplasma gondii is controlled by a putative amino acid transporter locus that can be used as a negative selectable marker.</title>
        <authorList>
            <person name="Behnke M.S."/>
            <person name="Khan A."/>
            <person name="Sibley L.D."/>
        </authorList>
    </citation>
    <scope>NUCLEOTIDE SEQUENCE [LARGE SCALE GENOMIC DNA]</scope>
    <source>
        <strain evidence="2 3">VAND</strain>
    </source>
</reference>
<feature type="compositionally biased region" description="Low complexity" evidence="1">
    <location>
        <begin position="39"/>
        <end position="55"/>
    </location>
</feature>
<comment type="caution">
    <text evidence="2">The sequence shown here is derived from an EMBL/GenBank/DDBJ whole genome shotgun (WGS) entry which is preliminary data.</text>
</comment>
<sequence>ARPQPSQPMTETLLGAASPAIELPLGGATPLGLSGGSSLGTPSLGHPPRGPSFPSSLSLFLHGRRIPFRCPRPEASEHPESPGGCKKWTTHTTEDKHAKAAQNTILLNAGTPSDTNQGVPRTRSRRTACGFRHYWKIYS</sequence>
<feature type="compositionally biased region" description="Basic and acidic residues" evidence="1">
    <location>
        <begin position="71"/>
        <end position="80"/>
    </location>
</feature>
<dbReference type="OrthoDB" id="10644901at2759"/>
<protein>
    <submittedName>
        <fullName evidence="2">Uncharacterized protein</fullName>
    </submittedName>
</protein>
<dbReference type="AlphaFoldDB" id="A0A086PFS7"/>
<accession>A0A086PFS7</accession>
<feature type="non-terminal residue" evidence="2">
    <location>
        <position position="1"/>
    </location>
</feature>
<feature type="compositionally biased region" description="Low complexity" evidence="1">
    <location>
        <begin position="23"/>
        <end position="32"/>
    </location>
</feature>
<name>A0A086PFS7_TOXGO</name>
<feature type="region of interest" description="Disordered" evidence="1">
    <location>
        <begin position="1"/>
        <end position="55"/>
    </location>
</feature>
<dbReference type="Proteomes" id="UP000028840">
    <property type="component" value="Unassembled WGS sequence"/>
</dbReference>
<organism evidence="2 3">
    <name type="scientific">Toxoplasma gondii VAND</name>
    <dbReference type="NCBI Taxonomy" id="933077"/>
    <lineage>
        <taxon>Eukaryota</taxon>
        <taxon>Sar</taxon>
        <taxon>Alveolata</taxon>
        <taxon>Apicomplexa</taxon>
        <taxon>Conoidasida</taxon>
        <taxon>Coccidia</taxon>
        <taxon>Eucoccidiorida</taxon>
        <taxon>Eimeriorina</taxon>
        <taxon>Sarcocystidae</taxon>
        <taxon>Toxoplasma</taxon>
    </lineage>
</organism>
<proteinExistence type="predicted"/>
<dbReference type="VEuPathDB" id="ToxoDB:TGVAND_358210"/>
<evidence type="ECO:0000313" key="3">
    <source>
        <dbReference type="Proteomes" id="UP000028840"/>
    </source>
</evidence>
<reference evidence="2 3" key="1">
    <citation type="submission" date="2014-08" db="EMBL/GenBank/DDBJ databases">
        <authorList>
            <person name="Sibley D."/>
            <person name="Venepally P."/>
            <person name="Karamycheva S."/>
            <person name="Hadjithomas M."/>
            <person name="Khan A."/>
            <person name="Brunk B."/>
            <person name="Roos D."/>
            <person name="Caler E."/>
            <person name="Lorenzi H."/>
        </authorList>
    </citation>
    <scope>NUCLEOTIDE SEQUENCE [LARGE SCALE GENOMIC DNA]</scope>
    <source>
        <strain evidence="2 3">VAND</strain>
    </source>
</reference>
<feature type="region of interest" description="Disordered" evidence="1">
    <location>
        <begin position="70"/>
        <end position="124"/>
    </location>
</feature>